<reference evidence="2" key="1">
    <citation type="submission" date="2016-06" db="EMBL/GenBank/DDBJ databases">
        <authorList>
            <person name="Petersen J."/>
            <person name="Sayavedra L."/>
        </authorList>
    </citation>
    <scope>NUCLEOTIDE SEQUENCE [LARGE SCALE GENOMIC DNA]</scope>
    <source>
        <strain evidence="2">BazSymA</strain>
    </source>
</reference>
<gene>
    <name evidence="1" type="ORF">BAZSYMA_ACONTIG03871_1</name>
</gene>
<dbReference type="EMBL" id="CDSC02000293">
    <property type="protein sequence ID" value="SEH88627.1"/>
    <property type="molecule type" value="Genomic_DNA"/>
</dbReference>
<proteinExistence type="predicted"/>
<dbReference type="AlphaFoldDB" id="A0A1H6LQJ1"/>
<evidence type="ECO:0000313" key="1">
    <source>
        <dbReference type="EMBL" id="SEH88627.1"/>
    </source>
</evidence>
<organism evidence="1 2">
    <name type="scientific">Bathymodiolus azoricus thioautotrophic gill symbiont</name>
    <dbReference type="NCBI Taxonomy" id="235205"/>
    <lineage>
        <taxon>Bacteria</taxon>
        <taxon>Pseudomonadati</taxon>
        <taxon>Pseudomonadota</taxon>
        <taxon>Gammaproteobacteria</taxon>
        <taxon>sulfur-oxidizing symbionts</taxon>
    </lineage>
</organism>
<name>A0A1H6LQJ1_9GAMM</name>
<accession>A0A1H6LQJ1</accession>
<protein>
    <submittedName>
        <fullName evidence="1">Secreted protein</fullName>
    </submittedName>
</protein>
<dbReference type="Proteomes" id="UP000198988">
    <property type="component" value="Unassembled WGS sequence"/>
</dbReference>
<evidence type="ECO:0000313" key="2">
    <source>
        <dbReference type="Proteomes" id="UP000198988"/>
    </source>
</evidence>
<sequence>MAGELVASLAGALCVVFIAFAQDMGADVQGATLLFCLVG</sequence>